<accession>A0A8D2IY87</accession>
<evidence type="ECO:0000256" key="5">
    <source>
        <dbReference type="ARBA" id="ARBA00022713"/>
    </source>
</evidence>
<keyword evidence="6" id="KW-0564">Palmitate</keyword>
<evidence type="ECO:0000313" key="13">
    <source>
        <dbReference type="Proteomes" id="UP000694545"/>
    </source>
</evidence>
<dbReference type="Pfam" id="PF08999">
    <property type="entry name" value="SP_C-Propep"/>
    <property type="match status" value="1"/>
</dbReference>
<keyword evidence="5" id="KW-0305">Gaseous exchange</keyword>
<evidence type="ECO:0000256" key="8">
    <source>
        <dbReference type="ARBA" id="ARBA00044778"/>
    </source>
</evidence>
<keyword evidence="13" id="KW-1185">Reference proteome</keyword>
<evidence type="ECO:0000256" key="1">
    <source>
        <dbReference type="ARBA" id="ARBA00002263"/>
    </source>
</evidence>
<dbReference type="InterPro" id="IPR015091">
    <property type="entry name" value="Surfactant_protein_propep"/>
</dbReference>
<reference evidence="12" key="1">
    <citation type="submission" date="2025-08" db="UniProtKB">
        <authorList>
            <consortium name="Ensembl"/>
        </authorList>
    </citation>
    <scope>IDENTIFICATION</scope>
</reference>
<organism evidence="12 13">
    <name type="scientific">Varanus komodoensis</name>
    <name type="common">Komodo dragon</name>
    <dbReference type="NCBI Taxonomy" id="61221"/>
    <lineage>
        <taxon>Eukaryota</taxon>
        <taxon>Metazoa</taxon>
        <taxon>Chordata</taxon>
        <taxon>Craniata</taxon>
        <taxon>Vertebrata</taxon>
        <taxon>Euteleostomi</taxon>
        <taxon>Lepidosauria</taxon>
        <taxon>Squamata</taxon>
        <taxon>Bifurcata</taxon>
        <taxon>Unidentata</taxon>
        <taxon>Episquamata</taxon>
        <taxon>Toxicofera</taxon>
        <taxon>Anguimorpha</taxon>
        <taxon>Paleoanguimorpha</taxon>
        <taxon>Varanoidea</taxon>
        <taxon>Varanidae</taxon>
        <taxon>Varanus</taxon>
    </lineage>
</organism>
<keyword evidence="10" id="KW-0472">Membrane</keyword>
<keyword evidence="4" id="KW-0964">Secreted</keyword>
<sequence length="186" mass="20188">MAGEGVRGKTDDTGQAESYASLLSRSFSPQIYRFIPQVPKDRKHMILISTVLVLLATVIIGAILIGVYITQEHTERVSRTAAQRKLVGFAGATCGTTIFHLPRWHPCSLTPTSPCVPPPYFKPQLPTFLKSAHIFAHTWEVLSQTSRLGEVALRHCGKSETVTCTPGHSLQVRGGTGQVPLCPVGT</sequence>
<evidence type="ECO:0000256" key="9">
    <source>
        <dbReference type="ARBA" id="ARBA00044825"/>
    </source>
</evidence>
<dbReference type="Ensembl" id="ENSVKKT00000001136.1">
    <property type="protein sequence ID" value="ENSVKKP00000001095.1"/>
    <property type="gene ID" value="ENSVKKG00000000897.1"/>
</dbReference>
<evidence type="ECO:0000313" key="12">
    <source>
        <dbReference type="Ensembl" id="ENSVKKP00000001095.1"/>
    </source>
</evidence>
<keyword evidence="7" id="KW-0449">Lipoprotein</keyword>
<dbReference type="GO" id="GO:0007585">
    <property type="term" value="P:respiratory gaseous exchange by respiratory system"/>
    <property type="evidence" value="ECO:0007669"/>
    <property type="project" value="UniProtKB-KW"/>
</dbReference>
<evidence type="ECO:0000259" key="11">
    <source>
        <dbReference type="Pfam" id="PF08999"/>
    </source>
</evidence>
<dbReference type="GO" id="GO:0005576">
    <property type="term" value="C:extracellular region"/>
    <property type="evidence" value="ECO:0007669"/>
    <property type="project" value="UniProtKB-SubCell"/>
</dbReference>
<name>A0A8D2IY87_VARKO</name>
<comment type="subcellular location">
    <subcellularLocation>
        <location evidence="2">Secreted</location>
        <location evidence="2">Extracellular space</location>
        <location evidence="2">Surface film</location>
    </subcellularLocation>
</comment>
<feature type="domain" description="Surfactant protein C N-terminal propeptide" evidence="11">
    <location>
        <begin position="33"/>
        <end position="78"/>
    </location>
</feature>
<feature type="transmembrane region" description="Helical" evidence="10">
    <location>
        <begin position="46"/>
        <end position="69"/>
    </location>
</feature>
<keyword evidence="3" id="KW-0767">Surface film</keyword>
<proteinExistence type="predicted"/>
<evidence type="ECO:0000256" key="6">
    <source>
        <dbReference type="ARBA" id="ARBA00023139"/>
    </source>
</evidence>
<reference evidence="12" key="2">
    <citation type="submission" date="2025-09" db="UniProtKB">
        <authorList>
            <consortium name="Ensembl"/>
        </authorList>
    </citation>
    <scope>IDENTIFICATION</scope>
</reference>
<keyword evidence="10" id="KW-1133">Transmembrane helix</keyword>
<dbReference type="AlphaFoldDB" id="A0A8D2IY87"/>
<keyword evidence="10" id="KW-0812">Transmembrane</keyword>
<evidence type="ECO:0000256" key="2">
    <source>
        <dbReference type="ARBA" id="ARBA00004364"/>
    </source>
</evidence>
<evidence type="ECO:0000256" key="7">
    <source>
        <dbReference type="ARBA" id="ARBA00023288"/>
    </source>
</evidence>
<evidence type="ECO:0000256" key="3">
    <source>
        <dbReference type="ARBA" id="ARBA00022439"/>
    </source>
</evidence>
<protein>
    <recommendedName>
        <fullName evidence="8">Surfactant protein C</fullName>
    </recommendedName>
    <alternativeName>
        <fullName evidence="9">Pulmonary surfactant-associated protein C</fullName>
    </alternativeName>
</protein>
<evidence type="ECO:0000256" key="10">
    <source>
        <dbReference type="SAM" id="Phobius"/>
    </source>
</evidence>
<dbReference type="Proteomes" id="UP000694545">
    <property type="component" value="Unplaced"/>
</dbReference>
<evidence type="ECO:0000256" key="4">
    <source>
        <dbReference type="ARBA" id="ARBA00022525"/>
    </source>
</evidence>
<comment type="function">
    <text evidence="1">Pulmonary surfactant associated proteins promote alveolar stability by lowering the surface tension at the air-liquid interface in the peripheral air spaces.</text>
</comment>